<sequence length="1039" mass="119183">MVYTNFFYKNNRWKRDLNKTILHRKTDKIKSITNKYAPDRTLEISHTSINIEPDIHTCMIEGISKLTVVYRNSNLIDSVADRSILSLDAVDFIGVEVTGMGISDFYYNGRVINIHWQYPFEGEEVRDITVVWKVMSPVSGLVFCSPMNSTNFQDQSLFVATECGFERAKYWMPCIDNPSAKSTIEMNIVHQADHLCVANGEYVCTEQILTRSNMYMNKTTFRHNFPCSSYQVSFVVGNLKRIVHDGCPIPITYYYTSGKMESEIFKTFEKTPEIIEWMENKLDVRFPWPKYNQIILPYYMGKTDGTTLAIWSSRFIKEKNMILDNDRIVDLMNVNEIAKSYFGNMVGINHYEDVWIRDGWAKYFEALWIKDSYGESEFEYNMFLNGKTYMDECVIYQRPLVYKDYMTSTSLIDSHSNEGAVWRIHMIRQLLGDSVFWEGAKKFIDTNKWGLVDTNSFKSVMESVSGKNLCRFFDEFIYGLGYPRIKCYCQYVPGTDQVQITVDQGHLPGPDYVQALFGFKLDVNVVDEHNQEHSSTLVFDELSRALTVIKLPEGVRPSYVRIDPLMKMLFSIEFNVGYDMLLNASERASDVRNRIWAYEALIQSGFPNIIYQVRNRIRKEQFYGVRVAVGRALSKNNSREATSLLAELVSSETDSKALMSLSKFSRTCSDANLAKALLRRINDSKIGYKALSNSLHGLGAQQFSNKTDFFIKIANQKNEILHPIVREGFFSGLANTHERESLTYLVSCLESNQENRQVVPVLIRSISYLTVSCADSITRSHVIGVISRELNNCDKMINFSAIDALVRMKAIDKYWEIETSKKRYFAENDHPWIDSQLQQILKGSGNINYGIQQLSILPIDKQECSGEDMVGLYRIIQDLKAKVWGLEFKMEQQSAIRTSQRSDNTQRAEEKMYGYFKTDSRVLSTEANALKFPTAMPIIETSGGYDSISDTLNKPKVSTQLFPEKREEKSTIAESTGDSAGILKIPTDINVVPSSSREHVNRYKNATTKIESKSKSPVIKLTSPGNAHQPTKKVYRENW</sequence>
<feature type="domain" description="Aminopeptidase N-like N-terminal" evidence="16">
    <location>
        <begin position="156"/>
        <end position="230"/>
    </location>
</feature>
<name>A0A2U1JE88_SMIAN</name>
<dbReference type="InterPro" id="IPR042097">
    <property type="entry name" value="Aminopeptidase_N-like_N_sf"/>
</dbReference>
<keyword evidence="7" id="KW-0479">Metal-binding</keyword>
<dbReference type="Gene3D" id="1.10.390.10">
    <property type="entry name" value="Neutral Protease Domain 2"/>
    <property type="match status" value="1"/>
</dbReference>
<dbReference type="GO" id="GO:0008237">
    <property type="term" value="F:metallopeptidase activity"/>
    <property type="evidence" value="ECO:0007669"/>
    <property type="project" value="UniProtKB-KW"/>
</dbReference>
<accession>A0A2U1JE88</accession>
<dbReference type="Pfam" id="PF17900">
    <property type="entry name" value="Peptidase_M1_N"/>
    <property type="match status" value="1"/>
</dbReference>
<keyword evidence="10" id="KW-0805">Transcription regulation</keyword>
<evidence type="ECO:0000256" key="4">
    <source>
        <dbReference type="ARBA" id="ARBA00010937"/>
    </source>
</evidence>
<evidence type="ECO:0000256" key="14">
    <source>
        <dbReference type="SAM" id="MobiDB-lite"/>
    </source>
</evidence>
<evidence type="ECO:0000313" key="18">
    <source>
        <dbReference type="Proteomes" id="UP000245591"/>
    </source>
</evidence>
<evidence type="ECO:0000256" key="9">
    <source>
        <dbReference type="ARBA" id="ARBA00022833"/>
    </source>
</evidence>
<dbReference type="SUPFAM" id="SSF63737">
    <property type="entry name" value="Leukotriene A4 hydrolase N-terminal domain"/>
    <property type="match status" value="1"/>
</dbReference>
<evidence type="ECO:0000256" key="7">
    <source>
        <dbReference type="ARBA" id="ARBA00022723"/>
    </source>
</evidence>
<comment type="caution">
    <text evidence="17">The sequence shown here is derived from an EMBL/GenBank/DDBJ whole genome shotgun (WGS) entry which is preliminary data.</text>
</comment>
<keyword evidence="11" id="KW-0482">Metalloprotease</keyword>
<reference evidence="17 18" key="1">
    <citation type="journal article" date="2018" name="MBio">
        <title>Comparative Genomics Reveals the Core Gene Toolbox for the Fungus-Insect Symbiosis.</title>
        <authorList>
            <person name="Wang Y."/>
            <person name="Stata M."/>
            <person name="Wang W."/>
            <person name="Stajich J.E."/>
            <person name="White M.M."/>
            <person name="Moncalvo J.M."/>
        </authorList>
    </citation>
    <scope>NUCLEOTIDE SEQUENCE [LARGE SCALE GENOMIC DNA]</scope>
    <source>
        <strain evidence="17 18">AUS-126-30</strain>
    </source>
</reference>
<dbReference type="InterPro" id="IPR045357">
    <property type="entry name" value="Aminopeptidase_N-like_N"/>
</dbReference>
<dbReference type="PRINTS" id="PR00756">
    <property type="entry name" value="ALADIPTASE"/>
</dbReference>
<protein>
    <recommendedName>
        <fullName evidence="5">Transcription initiation factor TFIID subunit 2</fullName>
    </recommendedName>
</protein>
<comment type="similarity">
    <text evidence="3">Belongs to the peptidase M1 family.</text>
</comment>
<keyword evidence="6" id="KW-0645">Protease</keyword>
<dbReference type="EMBL" id="MBFU01000016">
    <property type="protein sequence ID" value="PWA03430.1"/>
    <property type="molecule type" value="Genomic_DNA"/>
</dbReference>
<comment type="subcellular location">
    <subcellularLocation>
        <location evidence="2">Nucleus</location>
    </subcellularLocation>
</comment>
<evidence type="ECO:0000256" key="12">
    <source>
        <dbReference type="ARBA" id="ARBA00023163"/>
    </source>
</evidence>
<dbReference type="SUPFAM" id="SSF55486">
    <property type="entry name" value="Metalloproteases ('zincins'), catalytic domain"/>
    <property type="match status" value="1"/>
</dbReference>
<evidence type="ECO:0000256" key="10">
    <source>
        <dbReference type="ARBA" id="ARBA00023015"/>
    </source>
</evidence>
<dbReference type="InterPro" id="IPR037813">
    <property type="entry name" value="TAF2"/>
</dbReference>
<evidence type="ECO:0000256" key="6">
    <source>
        <dbReference type="ARBA" id="ARBA00022670"/>
    </source>
</evidence>
<evidence type="ECO:0000256" key="3">
    <source>
        <dbReference type="ARBA" id="ARBA00010136"/>
    </source>
</evidence>
<feature type="domain" description="Peptidase M1 membrane alanine aminopeptidase" evidence="15">
    <location>
        <begin position="268"/>
        <end position="476"/>
    </location>
</feature>
<evidence type="ECO:0000256" key="8">
    <source>
        <dbReference type="ARBA" id="ARBA00022801"/>
    </source>
</evidence>
<evidence type="ECO:0000256" key="11">
    <source>
        <dbReference type="ARBA" id="ARBA00023049"/>
    </source>
</evidence>
<dbReference type="PANTHER" id="PTHR15137">
    <property type="entry name" value="TRANSCRIPTION INITIATION FACTOR TFIID"/>
    <property type="match status" value="1"/>
</dbReference>
<dbReference type="GO" id="GO:0005669">
    <property type="term" value="C:transcription factor TFIID complex"/>
    <property type="evidence" value="ECO:0007669"/>
    <property type="project" value="InterPro"/>
</dbReference>
<evidence type="ECO:0000256" key="2">
    <source>
        <dbReference type="ARBA" id="ARBA00004123"/>
    </source>
</evidence>
<proteinExistence type="inferred from homology"/>
<dbReference type="Proteomes" id="UP000245591">
    <property type="component" value="Unassembled WGS sequence"/>
</dbReference>
<evidence type="ECO:0000313" key="17">
    <source>
        <dbReference type="EMBL" id="PWA03430.1"/>
    </source>
</evidence>
<organism evidence="17 18">
    <name type="scientific">Smittium angustum</name>
    <dbReference type="NCBI Taxonomy" id="133377"/>
    <lineage>
        <taxon>Eukaryota</taxon>
        <taxon>Fungi</taxon>
        <taxon>Fungi incertae sedis</taxon>
        <taxon>Zoopagomycota</taxon>
        <taxon>Kickxellomycotina</taxon>
        <taxon>Harpellomycetes</taxon>
        <taxon>Harpellales</taxon>
        <taxon>Legeriomycetaceae</taxon>
        <taxon>Smittium</taxon>
    </lineage>
</organism>
<dbReference type="GO" id="GO:0008270">
    <property type="term" value="F:zinc ion binding"/>
    <property type="evidence" value="ECO:0007669"/>
    <property type="project" value="InterPro"/>
</dbReference>
<dbReference type="PANTHER" id="PTHR15137:SF9">
    <property type="entry name" value="TRANSCRIPTION INITIATION FACTOR TFIID SUBUNIT 2"/>
    <property type="match status" value="1"/>
</dbReference>
<evidence type="ECO:0000259" key="15">
    <source>
        <dbReference type="Pfam" id="PF01433"/>
    </source>
</evidence>
<dbReference type="GO" id="GO:0006367">
    <property type="term" value="P:transcription initiation at RNA polymerase II promoter"/>
    <property type="evidence" value="ECO:0007669"/>
    <property type="project" value="TreeGrafter"/>
</dbReference>
<dbReference type="Gene3D" id="2.60.40.1730">
    <property type="entry name" value="tricorn interacting facor f3 domain"/>
    <property type="match status" value="1"/>
</dbReference>
<evidence type="ECO:0000256" key="5">
    <source>
        <dbReference type="ARBA" id="ARBA00017363"/>
    </source>
</evidence>
<dbReference type="GO" id="GO:0006508">
    <property type="term" value="P:proteolysis"/>
    <property type="evidence" value="ECO:0007669"/>
    <property type="project" value="UniProtKB-KW"/>
</dbReference>
<keyword evidence="8" id="KW-0378">Hydrolase</keyword>
<feature type="region of interest" description="Disordered" evidence="14">
    <location>
        <begin position="1009"/>
        <end position="1039"/>
    </location>
</feature>
<keyword evidence="13" id="KW-0539">Nucleus</keyword>
<dbReference type="Pfam" id="PF01433">
    <property type="entry name" value="Peptidase_M1"/>
    <property type="match status" value="1"/>
</dbReference>
<dbReference type="GO" id="GO:0016251">
    <property type="term" value="F:RNA polymerase II general transcription initiation factor activity"/>
    <property type="evidence" value="ECO:0007669"/>
    <property type="project" value="TreeGrafter"/>
</dbReference>
<evidence type="ECO:0000256" key="1">
    <source>
        <dbReference type="ARBA" id="ARBA00001947"/>
    </source>
</evidence>
<dbReference type="InterPro" id="IPR001930">
    <property type="entry name" value="Peptidase_M1"/>
</dbReference>
<comment type="similarity">
    <text evidence="4">Belongs to the TAF2 family.</text>
</comment>
<dbReference type="GO" id="GO:0003682">
    <property type="term" value="F:chromatin binding"/>
    <property type="evidence" value="ECO:0007669"/>
    <property type="project" value="TreeGrafter"/>
</dbReference>
<dbReference type="InterPro" id="IPR014782">
    <property type="entry name" value="Peptidase_M1_dom"/>
</dbReference>
<evidence type="ECO:0000259" key="16">
    <source>
        <dbReference type="Pfam" id="PF17900"/>
    </source>
</evidence>
<dbReference type="GO" id="GO:0000976">
    <property type="term" value="F:transcription cis-regulatory region binding"/>
    <property type="evidence" value="ECO:0007669"/>
    <property type="project" value="TreeGrafter"/>
</dbReference>
<evidence type="ECO:0000256" key="13">
    <source>
        <dbReference type="ARBA" id="ARBA00023242"/>
    </source>
</evidence>
<keyword evidence="18" id="KW-1185">Reference proteome</keyword>
<keyword evidence="9" id="KW-0862">Zinc</keyword>
<comment type="cofactor">
    <cofactor evidence="1">
        <name>Zn(2+)</name>
        <dbReference type="ChEBI" id="CHEBI:29105"/>
    </cofactor>
</comment>
<dbReference type="AlphaFoldDB" id="A0A2U1JE88"/>
<keyword evidence="12" id="KW-0804">Transcription</keyword>
<dbReference type="InterPro" id="IPR027268">
    <property type="entry name" value="Peptidase_M4/M1_CTD_sf"/>
</dbReference>
<gene>
    <name evidence="17" type="ORF">BB558_000397</name>
</gene>